<feature type="compositionally biased region" description="Gly residues" evidence="1">
    <location>
        <begin position="106"/>
        <end position="115"/>
    </location>
</feature>
<evidence type="ECO:0000256" key="1">
    <source>
        <dbReference type="SAM" id="MobiDB-lite"/>
    </source>
</evidence>
<dbReference type="EMBL" id="CAJNRG010001823">
    <property type="protein sequence ID" value="CAF2039227.1"/>
    <property type="molecule type" value="Genomic_DNA"/>
</dbReference>
<dbReference type="AlphaFoldDB" id="A0A819M0B2"/>
<dbReference type="EMBL" id="CAJNRF010017320">
    <property type="protein sequence ID" value="CAF2228336.1"/>
    <property type="molecule type" value="Genomic_DNA"/>
</dbReference>
<feature type="compositionally biased region" description="Basic and acidic residues" evidence="1">
    <location>
        <begin position="9"/>
        <end position="23"/>
    </location>
</feature>
<dbReference type="EMBL" id="CAJOBF010001655">
    <property type="protein sequence ID" value="CAF3971772.1"/>
    <property type="molecule type" value="Genomic_DNA"/>
</dbReference>
<feature type="region of interest" description="Disordered" evidence="1">
    <location>
        <begin position="1"/>
        <end position="182"/>
    </location>
</feature>
<evidence type="ECO:0000313" key="3">
    <source>
        <dbReference type="EMBL" id="CAF2228336.1"/>
    </source>
</evidence>
<proteinExistence type="predicted"/>
<dbReference type="Proteomes" id="UP000663856">
    <property type="component" value="Unassembled WGS sequence"/>
</dbReference>
<protein>
    <submittedName>
        <fullName evidence="5">Uncharacterized protein</fullName>
    </submittedName>
</protein>
<accession>A0A819M0B2</accession>
<reference evidence="5" key="1">
    <citation type="submission" date="2021-02" db="EMBL/GenBank/DDBJ databases">
        <authorList>
            <person name="Nowell W R."/>
        </authorList>
    </citation>
    <scope>NUCLEOTIDE SEQUENCE</scope>
</reference>
<dbReference type="EMBL" id="CAJOBG010000565">
    <property type="protein sequence ID" value="CAF3830380.1"/>
    <property type="molecule type" value="Genomic_DNA"/>
</dbReference>
<name>A0A819M0B2_9BILA</name>
<dbReference type="Proteomes" id="UP000663887">
    <property type="component" value="Unassembled WGS sequence"/>
</dbReference>
<dbReference type="Proteomes" id="UP000663866">
    <property type="component" value="Unassembled WGS sequence"/>
</dbReference>
<evidence type="ECO:0000313" key="4">
    <source>
        <dbReference type="EMBL" id="CAF3830380.1"/>
    </source>
</evidence>
<comment type="caution">
    <text evidence="5">The sequence shown here is derived from an EMBL/GenBank/DDBJ whole genome shotgun (WGS) entry which is preliminary data.</text>
</comment>
<evidence type="ECO:0000313" key="2">
    <source>
        <dbReference type="EMBL" id="CAF2039227.1"/>
    </source>
</evidence>
<sequence>MSSHLSPETGDKKPYDIHSEDSSHPGMNPDYAERGKQLGEENAYGSHSVGTGGHGKSGNSSSRQRVGGVHSTDALCFTEEQEHPGMNPDEAARGAELGHENAHGGHSIGTGGHGNSGHSSNQQRAGGEHSKGASCFTQEQLYPGINPNPAERGKQLDKENPQGGHSIGTGGYEQGVPKVDSQ</sequence>
<dbReference type="Proteomes" id="UP000663842">
    <property type="component" value="Unassembled WGS sequence"/>
</dbReference>
<evidence type="ECO:0000313" key="7">
    <source>
        <dbReference type="Proteomes" id="UP000663866"/>
    </source>
</evidence>
<organism evidence="5 6">
    <name type="scientific">Rotaria magnacalcarata</name>
    <dbReference type="NCBI Taxonomy" id="392030"/>
    <lineage>
        <taxon>Eukaryota</taxon>
        <taxon>Metazoa</taxon>
        <taxon>Spiralia</taxon>
        <taxon>Gnathifera</taxon>
        <taxon>Rotifera</taxon>
        <taxon>Eurotatoria</taxon>
        <taxon>Bdelloidea</taxon>
        <taxon>Philodinida</taxon>
        <taxon>Philodinidae</taxon>
        <taxon>Rotaria</taxon>
    </lineage>
</organism>
<feature type="compositionally biased region" description="Basic and acidic residues" evidence="1">
    <location>
        <begin position="90"/>
        <end position="103"/>
    </location>
</feature>
<gene>
    <name evidence="4" type="ORF">OVN521_LOCUS5611</name>
    <name evidence="5" type="ORF">UXM345_LOCUS14524</name>
    <name evidence="3" type="ORF">WKI299_LOCUS35886</name>
    <name evidence="2" type="ORF">XDN619_LOCUS6364</name>
</gene>
<evidence type="ECO:0000313" key="6">
    <source>
        <dbReference type="Proteomes" id="UP000663842"/>
    </source>
</evidence>
<evidence type="ECO:0000313" key="5">
    <source>
        <dbReference type="EMBL" id="CAF3971772.1"/>
    </source>
</evidence>
<feature type="compositionally biased region" description="Basic and acidic residues" evidence="1">
    <location>
        <begin position="151"/>
        <end position="160"/>
    </location>
</feature>
<keyword evidence="7" id="KW-1185">Reference proteome</keyword>